<proteinExistence type="predicted"/>
<evidence type="ECO:0000313" key="2">
    <source>
        <dbReference type="Proteomes" id="UP001057402"/>
    </source>
</evidence>
<dbReference type="EMBL" id="CM042881">
    <property type="protein sequence ID" value="KAI4386207.1"/>
    <property type="molecule type" value="Genomic_DNA"/>
</dbReference>
<comment type="caution">
    <text evidence="1">The sequence shown here is derived from an EMBL/GenBank/DDBJ whole genome shotgun (WGS) entry which is preliminary data.</text>
</comment>
<accession>A0ACB9S660</accession>
<sequence>MNRNAVGEASRSAIVCDQVGAFHDASSSIISNAGHGHAEKQLPSSGNKRCHPFYYLDLSSSLEYNARKLSQSQASSSSSTSYCRPELLMY</sequence>
<gene>
    <name evidence="1" type="ORF">MLD38_004159</name>
</gene>
<keyword evidence="2" id="KW-1185">Reference proteome</keyword>
<evidence type="ECO:0000313" key="1">
    <source>
        <dbReference type="EMBL" id="KAI4386207.1"/>
    </source>
</evidence>
<protein>
    <submittedName>
        <fullName evidence="1">Uncharacterized protein</fullName>
    </submittedName>
</protein>
<name>A0ACB9S660_9MYRT</name>
<reference evidence="2" key="1">
    <citation type="journal article" date="2023" name="Front. Plant Sci.">
        <title>Chromosomal-level genome assembly of Melastoma candidum provides insights into trichome evolution.</title>
        <authorList>
            <person name="Zhong Y."/>
            <person name="Wu W."/>
            <person name="Sun C."/>
            <person name="Zou P."/>
            <person name="Liu Y."/>
            <person name="Dai S."/>
            <person name="Zhou R."/>
        </authorList>
    </citation>
    <scope>NUCLEOTIDE SEQUENCE [LARGE SCALE GENOMIC DNA]</scope>
</reference>
<dbReference type="Proteomes" id="UP001057402">
    <property type="component" value="Chromosome 2"/>
</dbReference>
<organism evidence="1 2">
    <name type="scientific">Melastoma candidum</name>
    <dbReference type="NCBI Taxonomy" id="119954"/>
    <lineage>
        <taxon>Eukaryota</taxon>
        <taxon>Viridiplantae</taxon>
        <taxon>Streptophyta</taxon>
        <taxon>Embryophyta</taxon>
        <taxon>Tracheophyta</taxon>
        <taxon>Spermatophyta</taxon>
        <taxon>Magnoliopsida</taxon>
        <taxon>eudicotyledons</taxon>
        <taxon>Gunneridae</taxon>
        <taxon>Pentapetalae</taxon>
        <taxon>rosids</taxon>
        <taxon>malvids</taxon>
        <taxon>Myrtales</taxon>
        <taxon>Melastomataceae</taxon>
        <taxon>Melastomatoideae</taxon>
        <taxon>Melastomateae</taxon>
        <taxon>Melastoma</taxon>
    </lineage>
</organism>